<proteinExistence type="predicted"/>
<feature type="region of interest" description="Disordered" evidence="1">
    <location>
        <begin position="122"/>
        <end position="166"/>
    </location>
</feature>
<dbReference type="RefSeq" id="XP_012701690.1">
    <property type="nucleotide sequence ID" value="XM_012846236.1"/>
</dbReference>
<name>K3XML9_SETIT</name>
<dbReference type="EMBL" id="AGNK02003157">
    <property type="status" value="NOT_ANNOTATED_CDS"/>
    <property type="molecule type" value="Genomic_DNA"/>
</dbReference>
<evidence type="ECO:0000313" key="5">
    <source>
        <dbReference type="Proteomes" id="UP000004995"/>
    </source>
</evidence>
<dbReference type="EnsemblPlants" id="KQL05710">
    <property type="protein sequence ID" value="KQL05710"/>
    <property type="gene ID" value="SETIT_003142mg"/>
</dbReference>
<dbReference type="PRINTS" id="PR01217">
    <property type="entry name" value="PRICHEXTENSN"/>
</dbReference>
<feature type="compositionally biased region" description="Pro residues" evidence="1">
    <location>
        <begin position="124"/>
        <end position="166"/>
    </location>
</feature>
<evidence type="ECO:0000313" key="3">
    <source>
        <dbReference type="EMBL" id="RCV26032.1"/>
    </source>
</evidence>
<evidence type="ECO:0000256" key="1">
    <source>
        <dbReference type="SAM" id="MobiDB-lite"/>
    </source>
</evidence>
<feature type="chain" id="PRO_5010125868" description="Bowman-Birk serine protease inhibitors family domain-containing protein" evidence="2">
    <location>
        <begin position="29"/>
        <end position="166"/>
    </location>
</feature>
<dbReference type="GeneID" id="101782860"/>
<dbReference type="KEGG" id="sita:101782860"/>
<dbReference type="OrthoDB" id="686433at2759"/>
<dbReference type="EMBL" id="CM003532">
    <property type="protein sequence ID" value="RCV26032.1"/>
    <property type="molecule type" value="Genomic_DNA"/>
</dbReference>
<dbReference type="Gramene" id="KQL05710">
    <property type="protein sequence ID" value="KQL05710"/>
    <property type="gene ID" value="SETIT_003142mg"/>
</dbReference>
<reference evidence="4" key="3">
    <citation type="submission" date="2018-08" db="UniProtKB">
        <authorList>
            <consortium name="EnsemblPlants"/>
        </authorList>
    </citation>
    <scope>IDENTIFICATION</scope>
    <source>
        <strain evidence="4">Yugu1</strain>
    </source>
</reference>
<evidence type="ECO:0000256" key="2">
    <source>
        <dbReference type="SAM" id="SignalP"/>
    </source>
</evidence>
<reference evidence="3 5" key="1">
    <citation type="journal article" date="2012" name="Nat. Biotechnol.">
        <title>Reference genome sequence of the model plant Setaria.</title>
        <authorList>
            <person name="Bennetzen J.L."/>
            <person name="Schmutz J."/>
            <person name="Wang H."/>
            <person name="Percifield R."/>
            <person name="Hawkins J."/>
            <person name="Pontaroli A.C."/>
            <person name="Estep M."/>
            <person name="Feng L."/>
            <person name="Vaughn J.N."/>
            <person name="Grimwood J."/>
            <person name="Jenkins J."/>
            <person name="Barry K."/>
            <person name="Lindquist E."/>
            <person name="Hellsten U."/>
            <person name="Deshpande S."/>
            <person name="Wang X."/>
            <person name="Wu X."/>
            <person name="Mitros T."/>
            <person name="Triplett J."/>
            <person name="Yang X."/>
            <person name="Ye C.Y."/>
            <person name="Mauro-Herrera M."/>
            <person name="Wang L."/>
            <person name="Li P."/>
            <person name="Sharma M."/>
            <person name="Sharma R."/>
            <person name="Ronald P.C."/>
            <person name="Panaud O."/>
            <person name="Kellogg E.A."/>
            <person name="Brutnell T.P."/>
            <person name="Doust A.N."/>
            <person name="Tuskan G.A."/>
            <person name="Rokhsar D."/>
            <person name="Devos K.M."/>
        </authorList>
    </citation>
    <scope>NUCLEOTIDE SEQUENCE [LARGE SCALE GENOMIC DNA]</scope>
    <source>
        <strain evidence="5">cv. Yugu1</strain>
        <strain evidence="3">Yugu1</strain>
    </source>
</reference>
<sequence>MAAGYKAAGKAVAVVLAMAALLAAAARAADDDDDHPWKCFRSCTKACHHHDAAAANKECNVSAVVSTVSGECKGGCHDDDCFEDVPTMGYPQCVYTACLSYPRHRREKRACLKKCCEKCFRHSPPAPGPSPIPEPPSPTPPSPTPEPPSPTPPAPGPTPEPPSPPN</sequence>
<evidence type="ECO:0008006" key="6">
    <source>
        <dbReference type="Google" id="ProtNLM"/>
    </source>
</evidence>
<evidence type="ECO:0000313" key="4">
    <source>
        <dbReference type="EnsemblPlants" id="KQL05710"/>
    </source>
</evidence>
<dbReference type="OMA" id="WKCFRSC"/>
<protein>
    <recommendedName>
        <fullName evidence="6">Bowman-Birk serine protease inhibitors family domain-containing protein</fullName>
    </recommendedName>
</protein>
<organism evidence="4 5">
    <name type="scientific">Setaria italica</name>
    <name type="common">Foxtail millet</name>
    <name type="synonym">Panicum italicum</name>
    <dbReference type="NCBI Taxonomy" id="4555"/>
    <lineage>
        <taxon>Eukaryota</taxon>
        <taxon>Viridiplantae</taxon>
        <taxon>Streptophyta</taxon>
        <taxon>Embryophyta</taxon>
        <taxon>Tracheophyta</taxon>
        <taxon>Spermatophyta</taxon>
        <taxon>Magnoliopsida</taxon>
        <taxon>Liliopsida</taxon>
        <taxon>Poales</taxon>
        <taxon>Poaceae</taxon>
        <taxon>PACMAD clade</taxon>
        <taxon>Panicoideae</taxon>
        <taxon>Panicodae</taxon>
        <taxon>Paniceae</taxon>
        <taxon>Cenchrinae</taxon>
        <taxon>Setaria</taxon>
    </lineage>
</organism>
<gene>
    <name evidence="4" type="primary">LOC101782860</name>
    <name evidence="3" type="ORF">SETIT_5G212600v2</name>
</gene>
<dbReference type="HOGENOM" id="CLU_094009_1_0_1"/>
<accession>K3XML9</accession>
<keyword evidence="2" id="KW-0732">Signal</keyword>
<keyword evidence="5" id="KW-1185">Reference proteome</keyword>
<dbReference type="eggNOG" id="ENOG502RRTA">
    <property type="taxonomic scope" value="Eukaryota"/>
</dbReference>
<reference evidence="3" key="2">
    <citation type="submission" date="2015-07" db="EMBL/GenBank/DDBJ databases">
        <authorList>
            <person name="Noorani M."/>
        </authorList>
    </citation>
    <scope>NUCLEOTIDE SEQUENCE</scope>
    <source>
        <strain evidence="3">Yugu1</strain>
    </source>
</reference>
<dbReference type="Proteomes" id="UP000004995">
    <property type="component" value="Unassembled WGS sequence"/>
</dbReference>
<dbReference type="AlphaFoldDB" id="K3XML9"/>
<feature type="signal peptide" evidence="2">
    <location>
        <begin position="1"/>
        <end position="28"/>
    </location>
</feature>